<reference evidence="1 2" key="1">
    <citation type="submission" date="2024-01" db="EMBL/GenBank/DDBJ databases">
        <title>The genomes of 5 underutilized Papilionoideae crops provide insights into root nodulation and disease resistanc.</title>
        <authorList>
            <person name="Jiang F."/>
        </authorList>
    </citation>
    <scope>NUCLEOTIDE SEQUENCE [LARGE SCALE GENOMIC DNA]</scope>
    <source>
        <strain evidence="1">LVBAO_FW01</strain>
        <tissue evidence="1">Leaves</tissue>
    </source>
</reference>
<protein>
    <submittedName>
        <fullName evidence="1">Uncharacterized protein</fullName>
    </submittedName>
</protein>
<comment type="caution">
    <text evidence="1">The sequence shown here is derived from an EMBL/GenBank/DDBJ whole genome shotgun (WGS) entry which is preliminary data.</text>
</comment>
<accession>A0AAN9QNW6</accession>
<gene>
    <name evidence="1" type="ORF">VNO77_14852</name>
</gene>
<proteinExistence type="predicted"/>
<dbReference type="AlphaFoldDB" id="A0AAN9QNW6"/>
<name>A0AAN9QNW6_CANGL</name>
<evidence type="ECO:0000313" key="1">
    <source>
        <dbReference type="EMBL" id="KAK7344780.1"/>
    </source>
</evidence>
<organism evidence="1 2">
    <name type="scientific">Canavalia gladiata</name>
    <name type="common">Sword bean</name>
    <name type="synonym">Dolichos gladiatus</name>
    <dbReference type="NCBI Taxonomy" id="3824"/>
    <lineage>
        <taxon>Eukaryota</taxon>
        <taxon>Viridiplantae</taxon>
        <taxon>Streptophyta</taxon>
        <taxon>Embryophyta</taxon>
        <taxon>Tracheophyta</taxon>
        <taxon>Spermatophyta</taxon>
        <taxon>Magnoliopsida</taxon>
        <taxon>eudicotyledons</taxon>
        <taxon>Gunneridae</taxon>
        <taxon>Pentapetalae</taxon>
        <taxon>rosids</taxon>
        <taxon>fabids</taxon>
        <taxon>Fabales</taxon>
        <taxon>Fabaceae</taxon>
        <taxon>Papilionoideae</taxon>
        <taxon>50 kb inversion clade</taxon>
        <taxon>NPAAA clade</taxon>
        <taxon>indigoferoid/millettioid clade</taxon>
        <taxon>Phaseoleae</taxon>
        <taxon>Canavalia</taxon>
    </lineage>
</organism>
<keyword evidence="2" id="KW-1185">Reference proteome</keyword>
<dbReference type="EMBL" id="JAYMYQ010000003">
    <property type="protein sequence ID" value="KAK7344780.1"/>
    <property type="molecule type" value="Genomic_DNA"/>
</dbReference>
<sequence length="216" mass="24303">MGTSSQLGPGLLLEENQSLVWPQIQEHDCPCITHFTRKFSDEPSTFHEGRHGLRLPLIEASWFKVPSASSKKRNQRDTLSLPEFYGYSGNSKAGSPTCISKSRIDAATLGFIKDCHFPMKTGPTIEQQWHTQMISSQGSLFMHTSNLYVTCDSFPIPTSSRLYMPVSISAQARFSGPSCLPLDFSNNCSNPLYYFLTQWCMSLGRRVDYVLKGQSW</sequence>
<dbReference type="Proteomes" id="UP001367508">
    <property type="component" value="Unassembled WGS sequence"/>
</dbReference>
<evidence type="ECO:0000313" key="2">
    <source>
        <dbReference type="Proteomes" id="UP001367508"/>
    </source>
</evidence>